<dbReference type="KEGG" id="daa:AKL17_3729"/>
<dbReference type="EMBL" id="CP012661">
    <property type="protein sequence ID" value="AMY70952.1"/>
    <property type="molecule type" value="Genomic_DNA"/>
</dbReference>
<dbReference type="STRING" id="1335048.AKL17_3729"/>
<dbReference type="OrthoDB" id="7683233at2"/>
<dbReference type="AlphaFoldDB" id="A0A159Z6H7"/>
<reference evidence="1 2" key="1">
    <citation type="submission" date="2015-09" db="EMBL/GenBank/DDBJ databases">
        <title>Complete genome sequence of Defluviimonas alba cai42t isolated from an oilfield in Xinjiang.</title>
        <authorList>
            <person name="Geng S."/>
            <person name="Pan X."/>
            <person name="Wu X."/>
        </authorList>
    </citation>
    <scope>NUCLEOTIDE SEQUENCE [LARGE SCALE GENOMIC DNA]</scope>
    <source>
        <strain evidence="2">cai42</strain>
    </source>
</reference>
<gene>
    <name evidence="1" type="ORF">AKL17_3729</name>
</gene>
<proteinExistence type="predicted"/>
<evidence type="ECO:0000313" key="2">
    <source>
        <dbReference type="Proteomes" id="UP000076128"/>
    </source>
</evidence>
<sequence>MNIQITRTARDATEGVRAACGAAFETLADRLGDVQRGVGGLLRQTADLSALLNADSGGPDPAAAVLSAARGLIDLLGMDAPVAAGYGAAAAEARDSLSRIDGEARALGAVSSLTLITARSLNAPGLEDYIRTLRGFIEGLAADARALDAGVCAVTDSRLEARDAAALALRALNQSVIALDAGGPSAETTARETAALRTRLAAQARDAADIARRETKALIAGVQFADEFAQRLAHVEAIMDDGAPGTAALAAVQISALAEDAEAVCDVAARALDRLDALGAELRAGFGEGGGEGPVAAAVRARRAAMQAAQSREAEMVAALDKVAAAADAISASIGAAESRFAGLGRSAASIKHAAINATLLTARSGPARAALGVLAEAVHASAVVAGRQSVVCRRAIGNLSEGFDSARVAATVASAAEFRAAMATCASALDTADAALSNLTKMRDRAAEAAAVLVEAVRRCRSAVERVRATQSDLRAMAGASAPAAEREDLSTLGRFEELYTMERERAVHRLLTGSAAPPIDAPAKLSAEDAADSILF</sequence>
<name>A0A159Z6H7_9RHOB</name>
<protein>
    <submittedName>
        <fullName evidence="1">Uncharacterized protein</fullName>
    </submittedName>
</protein>
<evidence type="ECO:0000313" key="1">
    <source>
        <dbReference type="EMBL" id="AMY70952.1"/>
    </source>
</evidence>
<keyword evidence="2" id="KW-1185">Reference proteome</keyword>
<accession>A0A159Z6H7</accession>
<dbReference type="Proteomes" id="UP000076128">
    <property type="component" value="Chromosome"/>
</dbReference>
<organism evidence="1 2">
    <name type="scientific">Frigidibacter mobilis</name>
    <dbReference type="NCBI Taxonomy" id="1335048"/>
    <lineage>
        <taxon>Bacteria</taxon>
        <taxon>Pseudomonadati</taxon>
        <taxon>Pseudomonadota</taxon>
        <taxon>Alphaproteobacteria</taxon>
        <taxon>Rhodobacterales</taxon>
        <taxon>Paracoccaceae</taxon>
        <taxon>Frigidibacter</taxon>
    </lineage>
</organism>
<dbReference type="RefSeq" id="WP_066815706.1">
    <property type="nucleotide sequence ID" value="NZ_CP012661.1"/>
</dbReference>